<dbReference type="EMBL" id="JAJJMA010128402">
    <property type="protein sequence ID" value="MCL7032912.1"/>
    <property type="molecule type" value="Genomic_DNA"/>
</dbReference>
<evidence type="ECO:0000256" key="1">
    <source>
        <dbReference type="SAM" id="SignalP"/>
    </source>
</evidence>
<dbReference type="EMBL" id="JAJJMA010345374">
    <property type="protein sequence ID" value="MCL7052029.1"/>
    <property type="molecule type" value="Genomic_DNA"/>
</dbReference>
<evidence type="ECO:0000313" key="3">
    <source>
        <dbReference type="EMBL" id="MCL7052029.1"/>
    </source>
</evidence>
<reference evidence="2" key="1">
    <citation type="submission" date="2022-03" db="EMBL/GenBank/DDBJ databases">
        <title>A functionally conserved STORR gene fusion in Papaver species that diverged 16.8 million years ago.</title>
        <authorList>
            <person name="Catania T."/>
        </authorList>
    </citation>
    <scope>NUCLEOTIDE SEQUENCE</scope>
    <source>
        <strain evidence="2">S-191538</strain>
    </source>
</reference>
<feature type="signal peptide" evidence="1">
    <location>
        <begin position="1"/>
        <end position="24"/>
    </location>
</feature>
<feature type="non-terminal residue" evidence="2">
    <location>
        <position position="90"/>
    </location>
</feature>
<evidence type="ECO:0000313" key="2">
    <source>
        <dbReference type="EMBL" id="MCL7032912.1"/>
    </source>
</evidence>
<protein>
    <recommendedName>
        <fullName evidence="5">Transmembrane protein</fullName>
    </recommendedName>
</protein>
<sequence length="90" mass="9986">MALRILFGWMLLLLLVLFSQIVLGYELREAGASHNCLPDAQAAMKLVIAKLERKFVGVIPLKRKEVSTFIPIGFGCVDSFEMACCSLNLI</sequence>
<accession>A0AA41V5L3</accession>
<dbReference type="AlphaFoldDB" id="A0AA41V5L3"/>
<gene>
    <name evidence="3" type="ORF">MKW94_000049</name>
    <name evidence="2" type="ORF">MKW94_021577</name>
</gene>
<keyword evidence="1" id="KW-0732">Signal</keyword>
<evidence type="ECO:0008006" key="5">
    <source>
        <dbReference type="Google" id="ProtNLM"/>
    </source>
</evidence>
<dbReference type="Proteomes" id="UP001177140">
    <property type="component" value="Unassembled WGS sequence"/>
</dbReference>
<name>A0AA41V5L3_PAPNU</name>
<feature type="chain" id="PRO_5041589231" description="Transmembrane protein" evidence="1">
    <location>
        <begin position="25"/>
        <end position="90"/>
    </location>
</feature>
<proteinExistence type="predicted"/>
<comment type="caution">
    <text evidence="2">The sequence shown here is derived from an EMBL/GenBank/DDBJ whole genome shotgun (WGS) entry which is preliminary data.</text>
</comment>
<organism evidence="2 4">
    <name type="scientific">Papaver nudicaule</name>
    <name type="common">Iceland poppy</name>
    <dbReference type="NCBI Taxonomy" id="74823"/>
    <lineage>
        <taxon>Eukaryota</taxon>
        <taxon>Viridiplantae</taxon>
        <taxon>Streptophyta</taxon>
        <taxon>Embryophyta</taxon>
        <taxon>Tracheophyta</taxon>
        <taxon>Spermatophyta</taxon>
        <taxon>Magnoliopsida</taxon>
        <taxon>Ranunculales</taxon>
        <taxon>Papaveraceae</taxon>
        <taxon>Papaveroideae</taxon>
        <taxon>Papaver</taxon>
    </lineage>
</organism>
<evidence type="ECO:0000313" key="4">
    <source>
        <dbReference type="Proteomes" id="UP001177140"/>
    </source>
</evidence>
<keyword evidence="4" id="KW-1185">Reference proteome</keyword>